<name>A0A507QZX3_MONPU</name>
<feature type="compositionally biased region" description="Low complexity" evidence="2">
    <location>
        <begin position="257"/>
        <end position="271"/>
    </location>
</feature>
<sequence length="542" mass="59707">MSSSISCDLLRSQPVPSGEHASRGSQEQSPLNSPTRQAHGSESSAAHVTVNGLTASPNRALESTSDVVSRGATIHRRTGSTLKNVMRKIFSRRRRSQTDEFEDTAHGLLSPHNYRTPSMETGEERSLQFTVVNLTGSNPSSPLLEKNGSQEEPPESSKRLENGPVNIERVPLRPRRATLPSLVLLDKETQISPVASPGLDGDKEKLQTGQNSLQSKRRSRSEDTLRGLAKFHRMSPIQWRRHNGELGNDWKQSKLETTSTSGCSTTHSTTSEPANERKPSQSAVPGATPDQETNSSIVFNAGDLFNSIQNGDDATLEQRITTLEVKLIDLELAIARMQGHTIKNSPPDKTRPKQPVSPVPVRENKRHEPSESASSIDSFNNLPLQEKRPLSTSTIRPINIPPHLRGVPSISSLNEASPVSVEQYSALVMLLRRERSARRNLESQVAILQEDIRQMQGVTRSSMNVGTRYPIRSLHSEEFIRLRQVDSLPTGSPASTLEKAGFGPAYDNPSDSDLDSGRRDDGNAFGPYGWHQDRRIEVSGMI</sequence>
<feature type="region of interest" description="Disordered" evidence="2">
    <location>
        <begin position="1"/>
        <end position="172"/>
    </location>
</feature>
<evidence type="ECO:0000256" key="2">
    <source>
        <dbReference type="SAM" id="MobiDB-lite"/>
    </source>
</evidence>
<proteinExistence type="predicted"/>
<feature type="region of interest" description="Disordered" evidence="2">
    <location>
        <begin position="239"/>
        <end position="294"/>
    </location>
</feature>
<feature type="compositionally biased region" description="Polar residues" evidence="2">
    <location>
        <begin position="127"/>
        <end position="141"/>
    </location>
</feature>
<reference evidence="3 4" key="1">
    <citation type="submission" date="2019-06" db="EMBL/GenBank/DDBJ databases">
        <title>Wine fermentation using esterase from Monascus purpureus.</title>
        <authorList>
            <person name="Geng C."/>
            <person name="Zhang Y."/>
        </authorList>
    </citation>
    <scope>NUCLEOTIDE SEQUENCE [LARGE SCALE GENOMIC DNA]</scope>
    <source>
        <strain evidence="3">HQ1</strain>
    </source>
</reference>
<feature type="compositionally biased region" description="Polar residues" evidence="2">
    <location>
        <begin position="371"/>
        <end position="380"/>
    </location>
</feature>
<keyword evidence="4" id="KW-1185">Reference proteome</keyword>
<dbReference type="STRING" id="5098.A0A507QZX3"/>
<evidence type="ECO:0000313" key="3">
    <source>
        <dbReference type="EMBL" id="TQB73812.1"/>
    </source>
</evidence>
<protein>
    <submittedName>
        <fullName evidence="3">Uncharacterized protein</fullName>
    </submittedName>
</protein>
<feature type="coiled-coil region" evidence="1">
    <location>
        <begin position="431"/>
        <end position="458"/>
    </location>
</feature>
<keyword evidence="1" id="KW-0175">Coiled coil</keyword>
<feature type="region of interest" description="Disordered" evidence="2">
    <location>
        <begin position="192"/>
        <end position="224"/>
    </location>
</feature>
<evidence type="ECO:0000256" key="1">
    <source>
        <dbReference type="SAM" id="Coils"/>
    </source>
</evidence>
<comment type="caution">
    <text evidence="3">The sequence shown here is derived from an EMBL/GenBank/DDBJ whole genome shotgun (WGS) entry which is preliminary data.</text>
</comment>
<feature type="region of interest" description="Disordered" evidence="2">
    <location>
        <begin position="340"/>
        <end position="380"/>
    </location>
</feature>
<gene>
    <name evidence="3" type="ORF">MPDQ_005459</name>
</gene>
<dbReference type="OrthoDB" id="5428925at2759"/>
<accession>A0A507QZX3</accession>
<dbReference type="Proteomes" id="UP000319663">
    <property type="component" value="Unassembled WGS sequence"/>
</dbReference>
<feature type="compositionally biased region" description="Polar residues" evidence="2">
    <location>
        <begin position="23"/>
        <end position="67"/>
    </location>
</feature>
<feature type="region of interest" description="Disordered" evidence="2">
    <location>
        <begin position="490"/>
        <end position="530"/>
    </location>
</feature>
<dbReference type="AlphaFoldDB" id="A0A507QZX3"/>
<evidence type="ECO:0000313" key="4">
    <source>
        <dbReference type="Proteomes" id="UP000319663"/>
    </source>
</evidence>
<feature type="compositionally biased region" description="Basic residues" evidence="2">
    <location>
        <begin position="85"/>
        <end position="95"/>
    </location>
</feature>
<dbReference type="EMBL" id="VIFY01000039">
    <property type="protein sequence ID" value="TQB73812.1"/>
    <property type="molecule type" value="Genomic_DNA"/>
</dbReference>
<organism evidence="3 4">
    <name type="scientific">Monascus purpureus</name>
    <name type="common">Red mold</name>
    <name type="synonym">Monascus anka</name>
    <dbReference type="NCBI Taxonomy" id="5098"/>
    <lineage>
        <taxon>Eukaryota</taxon>
        <taxon>Fungi</taxon>
        <taxon>Dikarya</taxon>
        <taxon>Ascomycota</taxon>
        <taxon>Pezizomycotina</taxon>
        <taxon>Eurotiomycetes</taxon>
        <taxon>Eurotiomycetidae</taxon>
        <taxon>Eurotiales</taxon>
        <taxon>Aspergillaceae</taxon>
        <taxon>Monascus</taxon>
    </lineage>
</organism>